<dbReference type="InterPro" id="IPR003591">
    <property type="entry name" value="Leu-rich_rpt_typical-subtyp"/>
</dbReference>
<dbReference type="AlphaFoldDB" id="A0A0E0EXC8"/>
<dbReference type="GO" id="GO:0009626">
    <property type="term" value="P:plant-type hypersensitive response"/>
    <property type="evidence" value="ECO:0007669"/>
    <property type="project" value="UniProtKB-ARBA"/>
</dbReference>
<evidence type="ECO:0000313" key="14">
    <source>
        <dbReference type="Proteomes" id="UP000008021"/>
    </source>
</evidence>
<dbReference type="Pfam" id="PF23559">
    <property type="entry name" value="WHD_DRP"/>
    <property type="match status" value="1"/>
</dbReference>
<dbReference type="InterPro" id="IPR055414">
    <property type="entry name" value="LRR_R13L4/SHOC2-like"/>
</dbReference>
<dbReference type="Pfam" id="PF00931">
    <property type="entry name" value="NB-ARC"/>
    <property type="match status" value="1"/>
</dbReference>
<evidence type="ECO:0000256" key="2">
    <source>
        <dbReference type="ARBA" id="ARBA00022614"/>
    </source>
</evidence>
<evidence type="ECO:0000256" key="4">
    <source>
        <dbReference type="ARBA" id="ARBA00022741"/>
    </source>
</evidence>
<dbReference type="SUPFAM" id="SSF52058">
    <property type="entry name" value="L domain-like"/>
    <property type="match status" value="1"/>
</dbReference>
<dbReference type="InterPro" id="IPR027417">
    <property type="entry name" value="P-loop_NTPase"/>
</dbReference>
<evidence type="ECO:0000256" key="5">
    <source>
        <dbReference type="ARBA" id="ARBA00022821"/>
    </source>
</evidence>
<reference evidence="13" key="1">
    <citation type="submission" date="2015-04" db="UniProtKB">
        <authorList>
            <consortium name="EnsemblPlants"/>
        </authorList>
    </citation>
    <scope>IDENTIFICATION</scope>
</reference>
<keyword evidence="14" id="KW-1185">Reference proteome</keyword>
<dbReference type="Gene3D" id="1.10.10.10">
    <property type="entry name" value="Winged helix-like DNA-binding domain superfamily/Winged helix DNA-binding domain"/>
    <property type="match status" value="1"/>
</dbReference>
<evidence type="ECO:0000259" key="11">
    <source>
        <dbReference type="Pfam" id="PF23559"/>
    </source>
</evidence>
<evidence type="ECO:0000256" key="3">
    <source>
        <dbReference type="ARBA" id="ARBA00022737"/>
    </source>
</evidence>
<dbReference type="HOGENOM" id="CLU_000837_8_6_1"/>
<dbReference type="Gene3D" id="3.80.10.10">
    <property type="entry name" value="Ribonuclease Inhibitor"/>
    <property type="match status" value="1"/>
</dbReference>
<evidence type="ECO:0000259" key="10">
    <source>
        <dbReference type="Pfam" id="PF18052"/>
    </source>
</evidence>
<evidence type="ECO:0000256" key="6">
    <source>
        <dbReference type="ARBA" id="ARBA00022840"/>
    </source>
</evidence>
<evidence type="ECO:0000256" key="8">
    <source>
        <dbReference type="SAM" id="MobiDB-lite"/>
    </source>
</evidence>
<name>A0A0E0EXC8_9ORYZ</name>
<dbReference type="InterPro" id="IPR032675">
    <property type="entry name" value="LRR_dom_sf"/>
</dbReference>
<evidence type="ECO:0000259" key="12">
    <source>
        <dbReference type="Pfam" id="PF23598"/>
    </source>
</evidence>
<evidence type="ECO:0008006" key="15">
    <source>
        <dbReference type="Google" id="ProtNLM"/>
    </source>
</evidence>
<dbReference type="InterPro" id="IPR036388">
    <property type="entry name" value="WH-like_DNA-bd_sf"/>
</dbReference>
<dbReference type="GO" id="GO:0043531">
    <property type="term" value="F:ADP binding"/>
    <property type="evidence" value="ECO:0007669"/>
    <property type="project" value="InterPro"/>
</dbReference>
<dbReference type="Gramene" id="OMERI10G06040.1">
    <property type="protein sequence ID" value="OMERI10G06040.1"/>
    <property type="gene ID" value="OMERI10G06040"/>
</dbReference>
<evidence type="ECO:0000259" key="9">
    <source>
        <dbReference type="Pfam" id="PF00931"/>
    </source>
</evidence>
<dbReference type="eggNOG" id="KOG4658">
    <property type="taxonomic scope" value="Eukaryota"/>
</dbReference>
<feature type="region of interest" description="Disordered" evidence="8">
    <location>
        <begin position="141"/>
        <end position="172"/>
    </location>
</feature>
<dbReference type="GO" id="GO:0042742">
    <property type="term" value="P:defense response to bacterium"/>
    <property type="evidence" value="ECO:0007669"/>
    <property type="project" value="UniProtKB-ARBA"/>
</dbReference>
<feature type="domain" description="Disease resistance protein winged helix" evidence="11">
    <location>
        <begin position="440"/>
        <end position="508"/>
    </location>
</feature>
<feature type="compositionally biased region" description="Polar residues" evidence="8">
    <location>
        <begin position="154"/>
        <end position="163"/>
    </location>
</feature>
<dbReference type="GO" id="GO:0002758">
    <property type="term" value="P:innate immune response-activating signaling pathway"/>
    <property type="evidence" value="ECO:0007669"/>
    <property type="project" value="UniProtKB-ARBA"/>
</dbReference>
<dbReference type="InterPro" id="IPR002182">
    <property type="entry name" value="NB-ARC"/>
</dbReference>
<dbReference type="PANTHER" id="PTHR36766">
    <property type="entry name" value="PLANT BROAD-SPECTRUM MILDEW RESISTANCE PROTEIN RPW8"/>
    <property type="match status" value="1"/>
</dbReference>
<dbReference type="GO" id="GO:0005524">
    <property type="term" value="F:ATP binding"/>
    <property type="evidence" value="ECO:0007669"/>
    <property type="project" value="UniProtKB-KW"/>
</dbReference>
<evidence type="ECO:0000256" key="1">
    <source>
        <dbReference type="ARBA" id="ARBA00008894"/>
    </source>
</evidence>
<feature type="domain" description="NB-ARC" evidence="9">
    <location>
        <begin position="184"/>
        <end position="353"/>
    </location>
</feature>
<protein>
    <recommendedName>
        <fullName evidence="15">AAA+ ATPase domain-containing protein</fullName>
    </recommendedName>
</protein>
<evidence type="ECO:0000256" key="7">
    <source>
        <dbReference type="ARBA" id="ARBA00023054"/>
    </source>
</evidence>
<keyword evidence="3" id="KW-0677">Repeat</keyword>
<dbReference type="PRINTS" id="PR00364">
    <property type="entry name" value="DISEASERSIST"/>
</dbReference>
<dbReference type="Pfam" id="PF18052">
    <property type="entry name" value="Rx_N"/>
    <property type="match status" value="1"/>
</dbReference>
<keyword evidence="4" id="KW-0547">Nucleotide-binding</keyword>
<evidence type="ECO:0000313" key="13">
    <source>
        <dbReference type="EnsemblPlants" id="OMERI10G06040.1"/>
    </source>
</evidence>
<keyword evidence="2" id="KW-0433">Leucine-rich repeat</keyword>
<dbReference type="Gene3D" id="3.40.50.300">
    <property type="entry name" value="P-loop containing nucleotide triphosphate hydrolases"/>
    <property type="match status" value="1"/>
</dbReference>
<keyword evidence="7" id="KW-0175">Coiled coil</keyword>
<feature type="domain" description="Disease resistance N-terminal" evidence="10">
    <location>
        <begin position="10"/>
        <end position="95"/>
    </location>
</feature>
<dbReference type="EnsemblPlants" id="OMERI10G06040.1">
    <property type="protein sequence ID" value="OMERI10G06040.1"/>
    <property type="gene ID" value="OMERI10G06040"/>
</dbReference>
<dbReference type="Proteomes" id="UP000008021">
    <property type="component" value="Chromosome 10"/>
</dbReference>
<dbReference type="InterPro" id="IPR058922">
    <property type="entry name" value="WHD_DRP"/>
</dbReference>
<dbReference type="FunFam" id="1.10.10.10:FF:000322">
    <property type="entry name" value="Probable disease resistance protein At1g63360"/>
    <property type="match status" value="1"/>
</dbReference>
<dbReference type="Gene3D" id="1.20.5.4130">
    <property type="match status" value="1"/>
</dbReference>
<dbReference type="SUPFAM" id="SSF52540">
    <property type="entry name" value="P-loop containing nucleoside triphosphate hydrolases"/>
    <property type="match status" value="1"/>
</dbReference>
<dbReference type="Pfam" id="PF23598">
    <property type="entry name" value="LRR_14"/>
    <property type="match status" value="1"/>
</dbReference>
<reference evidence="13" key="2">
    <citation type="submission" date="2018-05" db="EMBL/GenBank/DDBJ databases">
        <title>OmerRS3 (Oryza meridionalis Reference Sequence Version 3).</title>
        <authorList>
            <person name="Zhang J."/>
            <person name="Kudrna D."/>
            <person name="Lee S."/>
            <person name="Talag J."/>
            <person name="Welchert J."/>
            <person name="Wing R.A."/>
        </authorList>
    </citation>
    <scope>NUCLEOTIDE SEQUENCE [LARGE SCALE GENOMIC DNA]</scope>
    <source>
        <strain evidence="13">cv. OR44</strain>
    </source>
</reference>
<dbReference type="STRING" id="40149.A0A0E0EXC8"/>
<dbReference type="SMART" id="SM00369">
    <property type="entry name" value="LRR_TYP"/>
    <property type="match status" value="3"/>
</dbReference>
<sequence>MEMILDALASYLGEQFAKMVKDEAGMLLGASDEVEKLTSTLGRLKKFLANVERQHITDAKEGEYVHEWVRKLKDAMYNATDIVDDVHLKSEQRRERYVSPYPGSCSNSSLLWCLQDPLFAHRIGSRVKELNERMDGLFKQAEADQQADTDRLKSSSTPGNPHSGNPRRTAPGIIHEDIVGDKIEEDKRMLVDWLINHDKKYLVVAIQGVGGIGKTTLAKKIFDDQAIQDTFDVKIWLSVTQDFNEAHLLKTAIAMAKSDKQQIPAVEDMALLEDALVEALRGKMLLLVMDDMWTEKAWDNGLRVPITKACAPGTCVLVTTRNEDVAKVMKAAHTHQVTKLRLDDSWTLLQKQAALSVSEIEIVQECGMKIAEKCDGLPLAIKVIGVVLCKKNATKNAWEEVLRNQIWSKMGLPEELNKAIYLSYEDLNHNLKQCFVYYSLFPKDEIIGIDKIVSMWIAEGFIGKDGYSAQSAGLDYYKELIKRNLLEPQNDYYNEEHCIMHDVVHSFAQHVARDEALVLRDPQNNGILSSSKFRRLSISAEQIEWSNLQNQQCLRTLILFGNIKLKPGDSLRFLPSLRTIHVRSSNFSILQDSLCHLKHLRYLELRYTDKSALPRKIGRMKFLEHIGVRGCHRLSKLPSSIIKLDNLRHLSIDETKIRAIPRGFSRLLNLDVLWGFPVHGVAQGTANYCTLEDVGPLSQLRKLKLKGLENAPSKSAALAELGTKSRLTCLELWCSNDQTKDAIVTVEQERIKEVFDLLLPAECLEELTIGGYYGDMVPDWIKMPEAAIFKDLRRLNLQNLVSCIQLPDGLGQLPNLDFFVVDDAPCIKQIGHCLFFEQGQRNMDNKKSSRHVAFPKLHELHLKGMMEWNEWTWKKHVEAMPVLSVLHVKDCNLSHLPPGLPYQARALKRLCVINARNLNSVEGFSSVVKLEVYGDPNLEKIVDLPSLQNLTIVNCPKLMLLDGVTSVQIMELGDHKMETLPEYLRHLKLRHLKIVCSLNLLRLMSTKHDASRSEWGKISHIMHVEGFASDNGDGTLRWYMSYTRDPYNLETNITSR</sequence>
<keyword evidence="5" id="KW-0611">Plant defense</keyword>
<dbReference type="PANTHER" id="PTHR36766:SF36">
    <property type="entry name" value="AAA+ ATPASE DOMAIN-CONTAINING PROTEIN"/>
    <property type="match status" value="1"/>
</dbReference>
<keyword evidence="6" id="KW-0067">ATP-binding</keyword>
<organism evidence="13">
    <name type="scientific">Oryza meridionalis</name>
    <dbReference type="NCBI Taxonomy" id="40149"/>
    <lineage>
        <taxon>Eukaryota</taxon>
        <taxon>Viridiplantae</taxon>
        <taxon>Streptophyta</taxon>
        <taxon>Embryophyta</taxon>
        <taxon>Tracheophyta</taxon>
        <taxon>Spermatophyta</taxon>
        <taxon>Magnoliopsida</taxon>
        <taxon>Liliopsida</taxon>
        <taxon>Poales</taxon>
        <taxon>Poaceae</taxon>
        <taxon>BOP clade</taxon>
        <taxon>Oryzoideae</taxon>
        <taxon>Oryzeae</taxon>
        <taxon>Oryzinae</taxon>
        <taxon>Oryza</taxon>
    </lineage>
</organism>
<feature type="domain" description="Disease resistance R13L4/SHOC-2-like LRR" evidence="12">
    <location>
        <begin position="586"/>
        <end position="888"/>
    </location>
</feature>
<comment type="similarity">
    <text evidence="1">Belongs to the disease resistance NB-LRR family.</text>
</comment>
<dbReference type="InterPro" id="IPR041118">
    <property type="entry name" value="Rx_N"/>
</dbReference>
<accession>A0A0E0EXC8</accession>
<proteinExistence type="inferred from homology"/>